<evidence type="ECO:0000259" key="11">
    <source>
        <dbReference type="PROSITE" id="PS50189"/>
    </source>
</evidence>
<evidence type="ECO:0000256" key="2">
    <source>
        <dbReference type="ARBA" id="ARBA00010952"/>
    </source>
</evidence>
<dbReference type="KEGG" id="char:105910819"/>
<dbReference type="InterPro" id="IPR011626">
    <property type="entry name" value="Alpha-macroglobulin_TED"/>
</dbReference>
<organism evidence="12 13">
    <name type="scientific">Clupea harengus</name>
    <name type="common">Atlantic herring</name>
    <dbReference type="NCBI Taxonomy" id="7950"/>
    <lineage>
        <taxon>Eukaryota</taxon>
        <taxon>Metazoa</taxon>
        <taxon>Chordata</taxon>
        <taxon>Craniata</taxon>
        <taxon>Vertebrata</taxon>
        <taxon>Euteleostomi</taxon>
        <taxon>Actinopterygii</taxon>
        <taxon>Neopterygii</taxon>
        <taxon>Teleostei</taxon>
        <taxon>Clupei</taxon>
        <taxon>Clupeiformes</taxon>
        <taxon>Clupeoidei</taxon>
        <taxon>Clupeidae</taxon>
        <taxon>Clupea</taxon>
    </lineage>
</organism>
<dbReference type="InterPro" id="IPR001599">
    <property type="entry name" value="Macroglobln_a2"/>
</dbReference>
<dbReference type="PROSITE" id="PS01178">
    <property type="entry name" value="ANAPHYLATOXIN_2"/>
    <property type="match status" value="1"/>
</dbReference>
<accession>A0A6P8GBS4</accession>
<dbReference type="RefSeq" id="XP_031432545.2">
    <property type="nucleotide sequence ID" value="XM_031576685.2"/>
</dbReference>
<evidence type="ECO:0000256" key="3">
    <source>
        <dbReference type="ARBA" id="ARBA00022525"/>
    </source>
</evidence>
<dbReference type="Pfam" id="PF07677">
    <property type="entry name" value="A2M_recep"/>
    <property type="match status" value="1"/>
</dbReference>
<keyword evidence="7" id="KW-1015">Disulfide bond</keyword>
<comment type="subcellular location">
    <subcellularLocation>
        <location evidence="1">Secreted</location>
    </subcellularLocation>
</comment>
<dbReference type="PANTHER" id="PTHR11412">
    <property type="entry name" value="MACROGLOBULIN / COMPLEMENT"/>
    <property type="match status" value="1"/>
</dbReference>
<dbReference type="InterPro" id="IPR047565">
    <property type="entry name" value="Alpha-macroglob_thiol-ester_cl"/>
</dbReference>
<dbReference type="SMART" id="SM01360">
    <property type="entry name" value="A2M"/>
    <property type="match status" value="1"/>
</dbReference>
<comment type="similarity">
    <text evidence="2">Belongs to the protease inhibitor I39 (alpha-2-macroglobulin) family.</text>
</comment>
<dbReference type="InterPro" id="IPR000020">
    <property type="entry name" value="Anaphylatoxin/fibulin"/>
</dbReference>
<keyword evidence="12" id="KW-1185">Reference proteome</keyword>
<dbReference type="Pfam" id="PF17791">
    <property type="entry name" value="MG3"/>
    <property type="match status" value="1"/>
</dbReference>
<dbReference type="SMART" id="SM01361">
    <property type="entry name" value="A2M_recep"/>
    <property type="match status" value="1"/>
</dbReference>
<dbReference type="PROSITE" id="PS50189">
    <property type="entry name" value="NTR"/>
    <property type="match status" value="1"/>
</dbReference>
<feature type="signal peptide" evidence="9">
    <location>
        <begin position="1"/>
        <end position="23"/>
    </location>
</feature>
<evidence type="ECO:0000256" key="8">
    <source>
        <dbReference type="ARBA" id="ARBA00023180"/>
    </source>
</evidence>
<dbReference type="InterPro" id="IPR001134">
    <property type="entry name" value="Netrin_domain"/>
</dbReference>
<dbReference type="Pfam" id="PF17789">
    <property type="entry name" value="MG4"/>
    <property type="match status" value="1"/>
</dbReference>
<reference evidence="13" key="1">
    <citation type="submission" date="2025-08" db="UniProtKB">
        <authorList>
            <consortium name="RefSeq"/>
        </authorList>
    </citation>
    <scope>IDENTIFICATION</scope>
</reference>
<dbReference type="InterPro" id="IPR018933">
    <property type="entry name" value="Netrin_module_non-TIMP"/>
</dbReference>
<proteinExistence type="inferred from homology"/>
<dbReference type="FunFam" id="2.60.40.10:FF:000155">
    <property type="entry name" value="complement C3 isoform X1"/>
    <property type="match status" value="1"/>
</dbReference>
<keyword evidence="8" id="KW-0325">Glycoprotein</keyword>
<protein>
    <submittedName>
        <fullName evidence="13">Complement C4-B isoform X1</fullName>
    </submittedName>
</protein>
<keyword evidence="6" id="KW-0722">Serine protease inhibitor</keyword>
<gene>
    <name evidence="13" type="primary">c4b</name>
</gene>
<evidence type="ECO:0000256" key="6">
    <source>
        <dbReference type="ARBA" id="ARBA00022900"/>
    </source>
</evidence>
<dbReference type="Pfam" id="PF00207">
    <property type="entry name" value="A2M"/>
    <property type="match status" value="1"/>
</dbReference>
<dbReference type="Pfam" id="PF01759">
    <property type="entry name" value="NTR"/>
    <property type="match status" value="1"/>
</dbReference>
<dbReference type="InterPro" id="IPR040839">
    <property type="entry name" value="MG4"/>
</dbReference>
<evidence type="ECO:0000259" key="10">
    <source>
        <dbReference type="PROSITE" id="PS01178"/>
    </source>
</evidence>
<evidence type="ECO:0000256" key="7">
    <source>
        <dbReference type="ARBA" id="ARBA00023157"/>
    </source>
</evidence>
<sequence length="1725" mass="193191">MMGSAIFLLFSLLWSTQLVTCDARFLVTAPNVFHVGVKERVSVQLGQALFNRPVTLYLEHEISGMLMSEKVQVVFNGGEEGKTKIAMLELMNEASLLKASDNGVPPYLMLVCDFGGQRKRELARVLVSKHKGYIFIQTDQPIYNPNQKVQYKIFTLDHAMKPVEEYTQVSITNAGGNRIKSSTFQTKNGIMSRNFHIPDISEPGVWRITAHYKGDENNPTTREFKVQKFVLPSFVASITPERNFFLANSEKFAFSIEAKYSYGENVDGAFHSRFGLKFREEEGGKKWGEDEKKEITFIRGMEKTGAIKEGKAQVVIPNVEDLIKRMNTSTQQLAEAGAKLYVAVSVTDIKSGELQEAEAFLPIVLHPYLVDLSRVQPHFLPGLPFEPAVVVRLPNGSPAPGVQMRIEVTESQEKQCDPKSNHDGVAYCIFNVRTEAQSISVKVTVEGTAHEKTVAPASSPSNSFLYLSTISEVVKMTDTVKIQFRAVNTNPADGWFYYMIFSKGELRQVGSEKASELTQTQISISPDMVPSFRLVAYFYHSNGEIISNSIWVDVEDACKGTFSLSRKAGDAVPGQKTQLNIDLGNQKATVSLLAVDKAIYGLNSPNKLTSKQVFSSMQSYDLGCSYGGGSDTAAVFNQAGLTFISSGSMASQMRKGFSCESGFRRQRRSLDLQTKMSEREQRYKDQRLQKCCHSGLVLIPMLITCQERAERVQLRHKQDCVDAFLECCHEGKRLREQKRLEDMRNGFGRTASVQDIEDFFDIEEQTIRQYFPPSFSFVDIAVDGKKEHALLMPDSITTWEIQSVSLSQTHGICVAEPLDITVFKEVFLSLRLPYSVKRFEQLSIPVVVYNYGDEARELAVHMKQVDGLCSPAAKTSKSYQEIQVGALSSLTVSFPAVPMALGSIPIIIQLYDRELELGVDAIQKTLSVQTDGFLSKKEETFYLNLDGKSDKIFTIPAQFPNSTVPDTGTTLTVKIEGEVFGKATVVPLLSASKVQHLINAPLGCAEQTMMLMSPTALSLRYLDRGEKWVQLPAGKRDEAIDFIEKGYERILTFKKGDGSYGAWLQYDSSTWLTALVVKVLSIVAERQAAVTGEQGRAEKFVNEDDIRQSVQYLLKMQHSDGHFSDPKPVIHREMQGGIGGVEGEVSLTAFITLALNHSLPFLTDAEKKEAEDSISKSTSYLRSRVTDLETPFAMAITTYCLSTCLSNLTLSEVAWEKLKKKVTKEGECKVWRADFSLDNRGRRRITAEALTVETTAYALLAAVAQKDFSWADDAACYLATRENYRGGWTSTQDTIVALEALSVYALNRPESPFSKMTVHFHVPGKSQTETLATDDTGLAVETDLKRLVGHSISATVKGVGKAKMKVEKLFYTLEPKTSCDDVSIKVTVTGKMEYTEEVLQNYNYDYDDDEDQPREKREVEDIPRTAIEWFDARSRRKRDTKQSADSQENVKYNVCVSHNLDRNLTGMAIADITLLSGFDVDVADLDKLKEGLDQFISHYEVSANRVLLYFNEILNGSLCVSFGARQTVKIGLIQPASASFYDYYEPDRKCDVFYSAPKRSKMISKLCSEDVCECAERPCFEEKKYSSEKIIRKSHRVNHACYSPVVEYGYKVQITSVTPISNFEVYSGTVTDIFRATGDMSVTRGDTRVFAKRMQCKGSLDVGKTYLIMGYDGTTKDTLGQMQYLLDSRTWVEQEPDGCTATKKRKYCKEYKEFIEEYEVDGCNQ</sequence>
<evidence type="ECO:0000256" key="9">
    <source>
        <dbReference type="SAM" id="SignalP"/>
    </source>
</evidence>
<dbReference type="FunFam" id="2.60.40.1930:FF:000001">
    <property type="entry name" value="CD109 isoform 3"/>
    <property type="match status" value="1"/>
</dbReference>
<dbReference type="GeneID" id="105910819"/>
<feature type="chain" id="PRO_5035318326" evidence="9">
    <location>
        <begin position="24"/>
        <end position="1725"/>
    </location>
</feature>
<evidence type="ECO:0000256" key="4">
    <source>
        <dbReference type="ARBA" id="ARBA00022690"/>
    </source>
</evidence>
<dbReference type="CTD" id="721"/>
<dbReference type="GO" id="GO:0005615">
    <property type="term" value="C:extracellular space"/>
    <property type="evidence" value="ECO:0007669"/>
    <property type="project" value="InterPro"/>
</dbReference>
<feature type="domain" description="Anaphylatoxin-like" evidence="10">
    <location>
        <begin position="691"/>
        <end position="728"/>
    </location>
</feature>
<evidence type="ECO:0000313" key="13">
    <source>
        <dbReference type="RefSeq" id="XP_031432545.2"/>
    </source>
</evidence>
<dbReference type="SMART" id="SM01419">
    <property type="entry name" value="Thiol-ester_cl"/>
    <property type="match status" value="1"/>
</dbReference>
<dbReference type="InterPro" id="IPR002890">
    <property type="entry name" value="MG2"/>
</dbReference>
<dbReference type="FunFam" id="2.60.40.690:FF:000002">
    <property type="entry name" value="Complement C4 isoform-A"/>
    <property type="match status" value="1"/>
</dbReference>
<dbReference type="CDD" id="cd02896">
    <property type="entry name" value="complement_C3_C4_C5"/>
    <property type="match status" value="1"/>
</dbReference>
<dbReference type="Pfam" id="PF07703">
    <property type="entry name" value="A2M_BRD"/>
    <property type="match status" value="1"/>
</dbReference>
<dbReference type="PANTHER" id="PTHR11412:SF144">
    <property type="entry name" value="COMPLEMENT C4-B"/>
    <property type="match status" value="1"/>
</dbReference>
<evidence type="ECO:0000256" key="1">
    <source>
        <dbReference type="ARBA" id="ARBA00004613"/>
    </source>
</evidence>
<keyword evidence="3" id="KW-0964">Secreted</keyword>
<dbReference type="OrthoDB" id="6359008at2759"/>
<dbReference type="SMART" id="SM00104">
    <property type="entry name" value="ANATO"/>
    <property type="match status" value="1"/>
</dbReference>
<dbReference type="InterPro" id="IPR050473">
    <property type="entry name" value="A2M/Complement_sys"/>
</dbReference>
<name>A0A6P8GBS4_CLUHA</name>
<dbReference type="SMART" id="SM00643">
    <property type="entry name" value="C345C"/>
    <property type="match status" value="1"/>
</dbReference>
<dbReference type="InterPro" id="IPR011625">
    <property type="entry name" value="A2M_N_BRD"/>
</dbReference>
<dbReference type="Proteomes" id="UP000515152">
    <property type="component" value="Chromosome 11"/>
</dbReference>
<feature type="domain" description="NTR" evidence="11">
    <location>
        <begin position="1579"/>
        <end position="1723"/>
    </location>
</feature>
<evidence type="ECO:0000256" key="5">
    <source>
        <dbReference type="ARBA" id="ARBA00022729"/>
    </source>
</evidence>
<dbReference type="PROSITE" id="PS00477">
    <property type="entry name" value="ALPHA_2_MACROGLOBULIN"/>
    <property type="match status" value="1"/>
</dbReference>
<dbReference type="InterPro" id="IPR009048">
    <property type="entry name" value="A-macroglobulin_rcpt-bd"/>
</dbReference>
<dbReference type="InterPro" id="IPR019742">
    <property type="entry name" value="MacrogloblnA2_CS"/>
</dbReference>
<dbReference type="Pfam" id="PF01835">
    <property type="entry name" value="MG2"/>
    <property type="match status" value="1"/>
</dbReference>
<dbReference type="Pfam" id="PF01821">
    <property type="entry name" value="ANATO"/>
    <property type="match status" value="1"/>
</dbReference>
<dbReference type="SMART" id="SM01359">
    <property type="entry name" value="A2M_N_2"/>
    <property type="match status" value="1"/>
</dbReference>
<keyword evidence="4" id="KW-0646">Protease inhibitor</keyword>
<dbReference type="GO" id="GO:0004867">
    <property type="term" value="F:serine-type endopeptidase inhibitor activity"/>
    <property type="evidence" value="ECO:0007669"/>
    <property type="project" value="UniProtKB-KW"/>
</dbReference>
<evidence type="ECO:0000313" key="12">
    <source>
        <dbReference type="Proteomes" id="UP000515152"/>
    </source>
</evidence>
<keyword evidence="5 9" id="KW-0732">Signal</keyword>
<dbReference type="CDD" id="cd00017">
    <property type="entry name" value="ANATO"/>
    <property type="match status" value="1"/>
</dbReference>
<dbReference type="GO" id="GO:0006956">
    <property type="term" value="P:complement activation"/>
    <property type="evidence" value="ECO:0007669"/>
    <property type="project" value="TreeGrafter"/>
</dbReference>
<dbReference type="InterPro" id="IPR041555">
    <property type="entry name" value="MG3"/>
</dbReference>
<dbReference type="Pfam" id="PF07678">
    <property type="entry name" value="TED_complement"/>
    <property type="match status" value="1"/>
</dbReference>